<evidence type="ECO:0000313" key="14">
    <source>
        <dbReference type="Proteomes" id="UP000053676"/>
    </source>
</evidence>
<evidence type="ECO:0000259" key="12">
    <source>
        <dbReference type="PROSITE" id="PS50016"/>
    </source>
</evidence>
<dbReference type="SMART" id="SM00297">
    <property type="entry name" value="BROMO"/>
    <property type="match status" value="1"/>
</dbReference>
<evidence type="ECO:0000256" key="6">
    <source>
        <dbReference type="ARBA" id="ARBA00023117"/>
    </source>
</evidence>
<dbReference type="InterPro" id="IPR001965">
    <property type="entry name" value="Znf_PHD"/>
</dbReference>
<dbReference type="PRINTS" id="PR00503">
    <property type="entry name" value="BROMODOMAIN"/>
</dbReference>
<feature type="non-terminal residue" evidence="13">
    <location>
        <position position="1"/>
    </location>
</feature>
<sequence>RGWWSIDTREALEAVRSSLHGRGIRERILHRLLCKTWFLKDVKLSKVELDNIGDEVDWNKIIELNQHTVHRRLEELEARITKAKIAARMPPNSHPRTGDGIKSLDDLKRRILFCERRINRNYLRPSFCVSDNKYLAHTLKMENEPHKKDFHHSEDEDQRSEADKDDEAMDDIEKDDSDNGEMIDRWRSYVESVDTSAELALAIQLLESSIAWELVHTLRLCQICRKRCDDTSTTLRCTACKLNYHQNCCKSPPSREWFCPACVESSTQVPTCLICSRQLDDLVTCRKCYRFFHAECATDASYDSFGDFLCRGCDPKLFERRVILHGESDDFAEADDSADPAEHHHHHHHHHGHHPNGHHTKEVRKPPKRKAEAPPPIVFPTDMNADLCRAMLDELECQPGVGPFLEPVDLDLVPGYREAIANPIDMASIRNRIEAQCYETPDDFAADMELMFSNCRTFNEDDSPVGIAGANLQKFYHKRWRQLKYNFTKRLKRMRQHL</sequence>
<feature type="region of interest" description="Disordered" evidence="10">
    <location>
        <begin position="145"/>
        <end position="179"/>
    </location>
</feature>
<dbReference type="PROSITE" id="PS00633">
    <property type="entry name" value="BROMODOMAIN_1"/>
    <property type="match status" value="1"/>
</dbReference>
<protein>
    <submittedName>
        <fullName evidence="13">Bromodomain protein</fullName>
    </submittedName>
</protein>
<dbReference type="InterPro" id="IPR018359">
    <property type="entry name" value="Bromodomain_CS"/>
</dbReference>
<dbReference type="InterPro" id="IPR001487">
    <property type="entry name" value="Bromodomain"/>
</dbReference>
<evidence type="ECO:0000256" key="7">
    <source>
        <dbReference type="ARBA" id="ARBA00023242"/>
    </source>
</evidence>
<dbReference type="InterPro" id="IPR019787">
    <property type="entry name" value="Znf_PHD-finger"/>
</dbReference>
<feature type="domain" description="PHD-type" evidence="12">
    <location>
        <begin position="269"/>
        <end position="316"/>
    </location>
</feature>
<dbReference type="InterPro" id="IPR036427">
    <property type="entry name" value="Bromodomain-like_sf"/>
</dbReference>
<dbReference type="SUPFAM" id="SSF57903">
    <property type="entry name" value="FYVE/PHD zinc finger"/>
    <property type="match status" value="2"/>
</dbReference>
<feature type="region of interest" description="Disordered" evidence="10">
    <location>
        <begin position="332"/>
        <end position="377"/>
    </location>
</feature>
<dbReference type="PROSITE" id="PS01359">
    <property type="entry name" value="ZF_PHD_1"/>
    <property type="match status" value="1"/>
</dbReference>
<reference evidence="14" key="1">
    <citation type="journal article" date="2014" name="Nat. Genet.">
        <title>Genome of the human hookworm Necator americanus.</title>
        <authorList>
            <person name="Tang Y.T."/>
            <person name="Gao X."/>
            <person name="Rosa B.A."/>
            <person name="Abubucker S."/>
            <person name="Hallsworth-Pepin K."/>
            <person name="Martin J."/>
            <person name="Tyagi R."/>
            <person name="Heizer E."/>
            <person name="Zhang X."/>
            <person name="Bhonagiri-Palsikar V."/>
            <person name="Minx P."/>
            <person name="Warren W.C."/>
            <person name="Wang Q."/>
            <person name="Zhan B."/>
            <person name="Hotez P.J."/>
            <person name="Sternberg P.W."/>
            <person name="Dougall A."/>
            <person name="Gaze S.T."/>
            <person name="Mulvenna J."/>
            <person name="Sotillo J."/>
            <person name="Ranganathan S."/>
            <person name="Rabelo E.M."/>
            <person name="Wilson R.K."/>
            <person name="Felgner P.L."/>
            <person name="Bethony J."/>
            <person name="Hawdon J.M."/>
            <person name="Gasser R.B."/>
            <person name="Loukas A."/>
            <person name="Mitreva M."/>
        </authorList>
    </citation>
    <scope>NUCLEOTIDE SEQUENCE [LARGE SCALE GENOMIC DNA]</scope>
</reference>
<keyword evidence="5" id="KW-0175">Coiled coil</keyword>
<dbReference type="EMBL" id="KI660149">
    <property type="protein sequence ID" value="ETN77821.1"/>
    <property type="molecule type" value="Genomic_DNA"/>
</dbReference>
<evidence type="ECO:0000256" key="9">
    <source>
        <dbReference type="PROSITE-ProRule" id="PRU00146"/>
    </source>
</evidence>
<gene>
    <name evidence="13" type="ORF">NECAME_10770</name>
</gene>
<dbReference type="GO" id="GO:0005634">
    <property type="term" value="C:nucleus"/>
    <property type="evidence" value="ECO:0007669"/>
    <property type="project" value="UniProtKB-SubCell"/>
</dbReference>
<dbReference type="AlphaFoldDB" id="W2T9G2"/>
<dbReference type="SMART" id="SM00249">
    <property type="entry name" value="PHD"/>
    <property type="match status" value="2"/>
</dbReference>
<dbReference type="Pfam" id="PF00439">
    <property type="entry name" value="Bromodomain"/>
    <property type="match status" value="1"/>
</dbReference>
<evidence type="ECO:0000259" key="11">
    <source>
        <dbReference type="PROSITE" id="PS50014"/>
    </source>
</evidence>
<keyword evidence="4" id="KW-0862">Zinc</keyword>
<dbReference type="OrthoDB" id="784962at2759"/>
<keyword evidence="2" id="KW-0479">Metal-binding</keyword>
<dbReference type="PANTHER" id="PTHR45915">
    <property type="entry name" value="TRANSCRIPTION INTERMEDIARY FACTOR"/>
    <property type="match status" value="1"/>
</dbReference>
<evidence type="ECO:0000256" key="1">
    <source>
        <dbReference type="ARBA" id="ARBA00004123"/>
    </source>
</evidence>
<dbReference type="OMA" id="QCYETPD"/>
<comment type="subcellular location">
    <subcellularLocation>
        <location evidence="1">Nucleus</location>
    </subcellularLocation>
</comment>
<dbReference type="Proteomes" id="UP000053676">
    <property type="component" value="Unassembled WGS sequence"/>
</dbReference>
<keyword evidence="3 9" id="KW-0863">Zinc-finger</keyword>
<dbReference type="InterPro" id="IPR019786">
    <property type="entry name" value="Zinc_finger_PHD-type_CS"/>
</dbReference>
<dbReference type="PROSITE" id="PS50016">
    <property type="entry name" value="ZF_PHD_2"/>
    <property type="match status" value="1"/>
</dbReference>
<keyword evidence="7" id="KW-0539">Nucleus</keyword>
<feature type="compositionally biased region" description="Basic residues" evidence="10">
    <location>
        <begin position="343"/>
        <end position="358"/>
    </location>
</feature>
<evidence type="ECO:0000256" key="5">
    <source>
        <dbReference type="ARBA" id="ARBA00023054"/>
    </source>
</evidence>
<feature type="compositionally biased region" description="Basic and acidic residues" evidence="10">
    <location>
        <begin position="359"/>
        <end position="372"/>
    </location>
</feature>
<feature type="compositionally biased region" description="Acidic residues" evidence="10">
    <location>
        <begin position="163"/>
        <end position="179"/>
    </location>
</feature>
<accession>W2T9G2</accession>
<evidence type="ECO:0000256" key="10">
    <source>
        <dbReference type="SAM" id="MobiDB-lite"/>
    </source>
</evidence>
<dbReference type="GO" id="GO:0008270">
    <property type="term" value="F:zinc ion binding"/>
    <property type="evidence" value="ECO:0007669"/>
    <property type="project" value="UniProtKB-KW"/>
</dbReference>
<keyword evidence="14" id="KW-1185">Reference proteome</keyword>
<dbReference type="PANTHER" id="PTHR45915:SF2">
    <property type="entry name" value="TOUTATIS, ISOFORM E"/>
    <property type="match status" value="1"/>
</dbReference>
<dbReference type="PROSITE" id="PS50014">
    <property type="entry name" value="BROMODOMAIN_2"/>
    <property type="match status" value="1"/>
</dbReference>
<dbReference type="InterPro" id="IPR013083">
    <property type="entry name" value="Znf_RING/FYVE/PHD"/>
</dbReference>
<evidence type="ECO:0000313" key="13">
    <source>
        <dbReference type="EMBL" id="ETN77821.1"/>
    </source>
</evidence>
<dbReference type="Gene3D" id="3.30.40.10">
    <property type="entry name" value="Zinc/RING finger domain, C3HC4 (zinc finger)"/>
    <property type="match status" value="2"/>
</dbReference>
<feature type="compositionally biased region" description="Basic and acidic residues" evidence="10">
    <location>
        <begin position="145"/>
        <end position="162"/>
    </location>
</feature>
<dbReference type="InterPro" id="IPR011011">
    <property type="entry name" value="Znf_FYVE_PHD"/>
</dbReference>
<proteinExistence type="predicted"/>
<dbReference type="SUPFAM" id="SSF47370">
    <property type="entry name" value="Bromodomain"/>
    <property type="match status" value="1"/>
</dbReference>
<dbReference type="KEGG" id="nai:NECAME_10770"/>
<evidence type="ECO:0000256" key="2">
    <source>
        <dbReference type="ARBA" id="ARBA00022723"/>
    </source>
</evidence>
<organism evidence="13 14">
    <name type="scientific">Necator americanus</name>
    <name type="common">Human hookworm</name>
    <dbReference type="NCBI Taxonomy" id="51031"/>
    <lineage>
        <taxon>Eukaryota</taxon>
        <taxon>Metazoa</taxon>
        <taxon>Ecdysozoa</taxon>
        <taxon>Nematoda</taxon>
        <taxon>Chromadorea</taxon>
        <taxon>Rhabditida</taxon>
        <taxon>Rhabditina</taxon>
        <taxon>Rhabditomorpha</taxon>
        <taxon>Strongyloidea</taxon>
        <taxon>Ancylostomatidae</taxon>
        <taxon>Bunostominae</taxon>
        <taxon>Necator</taxon>
    </lineage>
</organism>
<name>W2T9G2_NECAM</name>
<evidence type="ECO:0000256" key="4">
    <source>
        <dbReference type="ARBA" id="ARBA00022833"/>
    </source>
</evidence>
<keyword evidence="6 8" id="KW-0103">Bromodomain</keyword>
<dbReference type="GO" id="GO:0000785">
    <property type="term" value="C:chromatin"/>
    <property type="evidence" value="ECO:0007669"/>
    <property type="project" value="TreeGrafter"/>
</dbReference>
<dbReference type="STRING" id="51031.W2T9G2"/>
<evidence type="ECO:0000256" key="8">
    <source>
        <dbReference type="PROSITE-ProRule" id="PRU00035"/>
    </source>
</evidence>
<feature type="domain" description="Bromo" evidence="11">
    <location>
        <begin position="396"/>
        <end position="466"/>
    </location>
</feature>
<dbReference type="Gene3D" id="1.20.920.10">
    <property type="entry name" value="Bromodomain-like"/>
    <property type="match status" value="1"/>
</dbReference>
<evidence type="ECO:0000256" key="3">
    <source>
        <dbReference type="ARBA" id="ARBA00022771"/>
    </source>
</evidence>